<dbReference type="Pfam" id="PF03101">
    <property type="entry name" value="FAR1"/>
    <property type="match status" value="1"/>
</dbReference>
<evidence type="ECO:0000313" key="7">
    <source>
        <dbReference type="EMBL" id="PUZ75088.1"/>
    </source>
</evidence>
<dbReference type="Pfam" id="PF04434">
    <property type="entry name" value="SWIM"/>
    <property type="match status" value="1"/>
</dbReference>
<dbReference type="SMART" id="SM00575">
    <property type="entry name" value="ZnF_PMZ"/>
    <property type="match status" value="1"/>
</dbReference>
<feature type="region of interest" description="Disordered" evidence="5">
    <location>
        <begin position="782"/>
        <end position="817"/>
    </location>
</feature>
<accession>A0A2T7F4U6</accession>
<reference evidence="7 8" key="1">
    <citation type="submission" date="2018-04" db="EMBL/GenBank/DDBJ databases">
        <title>WGS assembly of Panicum hallii var. hallii HAL2.</title>
        <authorList>
            <person name="Lovell J."/>
            <person name="Jenkins J."/>
            <person name="Lowry D."/>
            <person name="Mamidi S."/>
            <person name="Sreedasyam A."/>
            <person name="Weng X."/>
            <person name="Barry K."/>
            <person name="Bonette J."/>
            <person name="Campitelli B."/>
            <person name="Daum C."/>
            <person name="Gordon S."/>
            <person name="Gould B."/>
            <person name="Lipzen A."/>
            <person name="MacQueen A."/>
            <person name="Palacio-Mejia J."/>
            <person name="Plott C."/>
            <person name="Shakirov E."/>
            <person name="Shu S."/>
            <person name="Yoshinaga Y."/>
            <person name="Zane M."/>
            <person name="Rokhsar D."/>
            <person name="Grimwood J."/>
            <person name="Schmutz J."/>
            <person name="Juenger T."/>
        </authorList>
    </citation>
    <scope>NUCLEOTIDE SEQUENCE [LARGE SCALE GENOMIC DNA]</scope>
    <source>
        <strain evidence="8">cv. HAL2</strain>
    </source>
</reference>
<evidence type="ECO:0000256" key="5">
    <source>
        <dbReference type="SAM" id="MobiDB-lite"/>
    </source>
</evidence>
<dbReference type="PANTHER" id="PTHR47718">
    <property type="entry name" value="OS01G0519700 PROTEIN"/>
    <property type="match status" value="1"/>
</dbReference>
<evidence type="ECO:0000259" key="6">
    <source>
        <dbReference type="PROSITE" id="PS50966"/>
    </source>
</evidence>
<dbReference type="STRING" id="1504633.A0A2T7F4U6"/>
<dbReference type="Pfam" id="PF10551">
    <property type="entry name" value="MULE"/>
    <property type="match status" value="1"/>
</dbReference>
<dbReference type="PANTHER" id="PTHR47718:SF18">
    <property type="entry name" value="PROTEIN FAR1-RELATED SEQUENCE 5-LIKE"/>
    <property type="match status" value="1"/>
</dbReference>
<sequence length="817" mass="92568">MATTGEVEDAVTGEQCMDGAALGHAGLGGRGEQGMAMAGELEEGAAADHSMAAVDISASPQWEEAHSVLSMGAFGSGEDPLLQGHDGHGYGQPVGSSSISFSTPTKKPYIPPTYSPFKPICADEMKPVVGMSFDNIDDVEKFYKAYAYDGGFEVRVGSRNLSLDGQITNKRFLCSRNGFNKSKDNETDEPSKKKKKRVVKRCGCDAHIYVKLGADKKYYISSMVEEHNHALASPSKTPFLHSNRSVSQRAKNTLFTCHKASIGTSLAYRLLQVTDGGFNTIGCTKRDFQNYYPGLREKIKNADAQLFIAQLERKKEANSAFFYDFIVDEEGKLVYVFWADATSRKNYSHFGDLVSFDATYSTNQYGMKFTPFTGVNHHTQSVFFGAGFLLNEKIESYEWLFKTFLSAMGGKAPSLIVTDEDASMKVAIASIFPKTVHWLCMWHILEKVSEKVGHATSNQEEFWPLLNACVWGSENEDEFETRWNAFIAKYALERNEWMANRYAIRESWVPAYLKHIPLSGILRTTSRSESANSFFKRFIHRKLSLVEFWLRFDTALECQRQEELKEDHVSLHTTPQWITPWPMEKQGSILYTRNVFKRFQTEVIAARDRCSVVSITPFESIKMVFINDESKRDRVVRWCTTSIFGNCSCMLFETMGIPCRHIISVARGEKLHKLPEAYILKRFQKRCKRDHVYDEEGNLLDEKPIDVDELEKRKKIDTVRNKVEDLIQHAKSSKEGMDFLVSSVMNIEASLGSIIPNIVQTRQQEYEGFIGCQIPEKIEIHPPTNVRSKGGCKRIKKAKELPKPRKRKNVKQDPPAQ</sequence>
<dbReference type="OrthoDB" id="124789at2759"/>
<dbReference type="PROSITE" id="PS50966">
    <property type="entry name" value="ZF_SWIM"/>
    <property type="match status" value="1"/>
</dbReference>
<organism evidence="7 8">
    <name type="scientific">Panicum hallii var. hallii</name>
    <dbReference type="NCBI Taxonomy" id="1504633"/>
    <lineage>
        <taxon>Eukaryota</taxon>
        <taxon>Viridiplantae</taxon>
        <taxon>Streptophyta</taxon>
        <taxon>Embryophyta</taxon>
        <taxon>Tracheophyta</taxon>
        <taxon>Spermatophyta</taxon>
        <taxon>Magnoliopsida</taxon>
        <taxon>Liliopsida</taxon>
        <taxon>Poales</taxon>
        <taxon>Poaceae</taxon>
        <taxon>PACMAD clade</taxon>
        <taxon>Panicoideae</taxon>
        <taxon>Panicodae</taxon>
        <taxon>Paniceae</taxon>
        <taxon>Panicinae</taxon>
        <taxon>Panicum</taxon>
        <taxon>Panicum sect. Panicum</taxon>
    </lineage>
</organism>
<dbReference type="InterPro" id="IPR007527">
    <property type="entry name" value="Znf_SWIM"/>
</dbReference>
<evidence type="ECO:0000256" key="4">
    <source>
        <dbReference type="PROSITE-ProRule" id="PRU00325"/>
    </source>
</evidence>
<dbReference type="InterPro" id="IPR004330">
    <property type="entry name" value="FAR1_DNA_bnd_dom"/>
</dbReference>
<dbReference type="Gramene" id="PUZ75088">
    <property type="protein sequence ID" value="PUZ75088"/>
    <property type="gene ID" value="GQ55_1G120900"/>
</dbReference>
<dbReference type="AlphaFoldDB" id="A0A2T7F4U6"/>
<dbReference type="InterPro" id="IPR006564">
    <property type="entry name" value="Znf_PMZ"/>
</dbReference>
<dbReference type="InterPro" id="IPR018289">
    <property type="entry name" value="MULE_transposase_dom"/>
</dbReference>
<gene>
    <name evidence="7" type="ORF">GQ55_1G120900</name>
</gene>
<keyword evidence="1" id="KW-0479">Metal-binding</keyword>
<keyword evidence="3" id="KW-0862">Zinc</keyword>
<evidence type="ECO:0000256" key="2">
    <source>
        <dbReference type="ARBA" id="ARBA00022771"/>
    </source>
</evidence>
<evidence type="ECO:0000256" key="1">
    <source>
        <dbReference type="ARBA" id="ARBA00022723"/>
    </source>
</evidence>
<feature type="domain" description="SWIM-type" evidence="6">
    <location>
        <begin position="639"/>
        <end position="670"/>
    </location>
</feature>
<keyword evidence="2 4" id="KW-0863">Zinc-finger</keyword>
<protein>
    <recommendedName>
        <fullName evidence="6">SWIM-type domain-containing protein</fullName>
    </recommendedName>
</protein>
<evidence type="ECO:0000313" key="8">
    <source>
        <dbReference type="Proteomes" id="UP000244336"/>
    </source>
</evidence>
<dbReference type="EMBL" id="CM009749">
    <property type="protein sequence ID" value="PUZ75088.1"/>
    <property type="molecule type" value="Genomic_DNA"/>
</dbReference>
<dbReference type="Proteomes" id="UP000244336">
    <property type="component" value="Chromosome 1"/>
</dbReference>
<dbReference type="GO" id="GO:0008270">
    <property type="term" value="F:zinc ion binding"/>
    <property type="evidence" value="ECO:0007669"/>
    <property type="project" value="UniProtKB-KW"/>
</dbReference>
<keyword evidence="8" id="KW-1185">Reference proteome</keyword>
<proteinExistence type="predicted"/>
<name>A0A2T7F4U6_9POAL</name>
<evidence type="ECO:0000256" key="3">
    <source>
        <dbReference type="ARBA" id="ARBA00022833"/>
    </source>
</evidence>